<reference evidence="5 6" key="1">
    <citation type="submission" date="2016-10" db="EMBL/GenBank/DDBJ databases">
        <authorList>
            <person name="de Groot N.N."/>
        </authorList>
    </citation>
    <scope>NUCLEOTIDE SEQUENCE [LARGE SCALE GENOMIC DNA]</scope>
    <source>
        <strain evidence="5 6">DSM 5885</strain>
    </source>
</reference>
<dbReference type="InterPro" id="IPR017144">
    <property type="entry name" value="Xaa-Arg_dipeptidase"/>
</dbReference>
<name>A0A1G8JI44_9RHOO</name>
<dbReference type="RefSeq" id="WP_091938989.1">
    <property type="nucleotide sequence ID" value="NZ_FNCY01000016.1"/>
</dbReference>
<keyword evidence="1 5" id="KW-0378">Hydrolase</keyword>
<feature type="signal peptide" evidence="3">
    <location>
        <begin position="1"/>
        <end position="28"/>
    </location>
</feature>
<dbReference type="Pfam" id="PF01546">
    <property type="entry name" value="Peptidase_M20"/>
    <property type="match status" value="1"/>
</dbReference>
<dbReference type="SUPFAM" id="SSF53187">
    <property type="entry name" value="Zn-dependent exopeptidases"/>
    <property type="match status" value="1"/>
</dbReference>
<evidence type="ECO:0000313" key="6">
    <source>
        <dbReference type="Proteomes" id="UP000198607"/>
    </source>
</evidence>
<dbReference type="GO" id="GO:0005737">
    <property type="term" value="C:cytoplasm"/>
    <property type="evidence" value="ECO:0007669"/>
    <property type="project" value="TreeGrafter"/>
</dbReference>
<dbReference type="Pfam" id="PF07687">
    <property type="entry name" value="M20_dimer"/>
    <property type="match status" value="1"/>
</dbReference>
<dbReference type="InterPro" id="IPR052030">
    <property type="entry name" value="Peptidase_M20/M20A_hydrolases"/>
</dbReference>
<dbReference type="Gene3D" id="3.40.630.10">
    <property type="entry name" value="Zn peptidases"/>
    <property type="match status" value="1"/>
</dbReference>
<dbReference type="PANTHER" id="PTHR30575:SF0">
    <property type="entry name" value="XAA-ARG DIPEPTIDASE"/>
    <property type="match status" value="1"/>
</dbReference>
<keyword evidence="3" id="KW-0732">Signal</keyword>
<organism evidence="5 6">
    <name type="scientific">Propionivibrio dicarboxylicus</name>
    <dbReference type="NCBI Taxonomy" id="83767"/>
    <lineage>
        <taxon>Bacteria</taxon>
        <taxon>Pseudomonadati</taxon>
        <taxon>Pseudomonadota</taxon>
        <taxon>Betaproteobacteria</taxon>
        <taxon>Rhodocyclales</taxon>
        <taxon>Rhodocyclaceae</taxon>
        <taxon>Propionivibrio</taxon>
    </lineage>
</organism>
<dbReference type="GO" id="GO:0071713">
    <property type="term" value="F:para-aminobenzoyl-glutamate hydrolase activity"/>
    <property type="evidence" value="ECO:0007669"/>
    <property type="project" value="TreeGrafter"/>
</dbReference>
<dbReference type="Gene3D" id="3.30.70.360">
    <property type="match status" value="1"/>
</dbReference>
<dbReference type="GO" id="GO:0046657">
    <property type="term" value="P:folic acid catabolic process"/>
    <property type="evidence" value="ECO:0007669"/>
    <property type="project" value="TreeGrafter"/>
</dbReference>
<dbReference type="InterPro" id="IPR017439">
    <property type="entry name" value="Amidohydrolase"/>
</dbReference>
<dbReference type="OrthoDB" id="9781032at2"/>
<comment type="similarity">
    <text evidence="2">Belongs to the peptidase M20A family.</text>
</comment>
<feature type="chain" id="PRO_5011758643" description="Peptidase M20 domain-containing protein 2" evidence="3">
    <location>
        <begin position="29"/>
        <end position="432"/>
    </location>
</feature>
<accession>A0A1G8JI44</accession>
<evidence type="ECO:0000256" key="3">
    <source>
        <dbReference type="SAM" id="SignalP"/>
    </source>
</evidence>
<keyword evidence="6" id="KW-1185">Reference proteome</keyword>
<dbReference type="Proteomes" id="UP000198607">
    <property type="component" value="Unassembled WGS sequence"/>
</dbReference>
<proteinExistence type="inferred from homology"/>
<evidence type="ECO:0000313" key="5">
    <source>
        <dbReference type="EMBL" id="SDI30792.1"/>
    </source>
</evidence>
<dbReference type="InterPro" id="IPR011650">
    <property type="entry name" value="Peptidase_M20_dimer"/>
</dbReference>
<dbReference type="NCBIfam" id="TIGR01891">
    <property type="entry name" value="amidohydrolases"/>
    <property type="match status" value="1"/>
</dbReference>
<dbReference type="PIRSF" id="PIRSF037226">
    <property type="entry name" value="Amidohydrolase_ACY1L2_prd"/>
    <property type="match status" value="1"/>
</dbReference>
<sequence length="432" mass="45506">MGAVSFKGMRLVRVAALVAAVFPALVWADEQALLAAIDAKSGAVKEVSQKIFEFRELGQQEFKSSQLVMDELRKLGFKVEGNLKVPEDLVKGGIARTAFRAELAGKGPGPTVTVMLEYDALPNGHSCGHNLISGSGLLAVAGLAEVMKDLPGRLLVIGTPDEERGSLGGGKIALLEGKHFDGSDVVLITHPGSTWSVDKPLLAMKRATFVFKGKAAHAAAAPEQGINALDAAIQTFNGINALRQHLRQDVRIHGIIKKGGDAVNVVPALAEVEFAARALDTPTMLDAYGKLINAAKAAAMAAGATMEYTPPRTALLSPVMVPEYLALVRKNIRQAGVPAGEVINDPAPLGSSDLGNVGHAYPTVNIMFKVAPEKVALHEDAMLNYTVPSAGWPATVQAAKAMALTAHDLLNDPALTKRIVDKFKAMKASEGK</sequence>
<dbReference type="STRING" id="83767.SAMN05660652_03212"/>
<dbReference type="FunFam" id="3.30.70.360:FF:000004">
    <property type="entry name" value="Peptidase M20 domain-containing protein 2"/>
    <property type="match status" value="1"/>
</dbReference>
<evidence type="ECO:0000256" key="2">
    <source>
        <dbReference type="PIRNR" id="PIRNR037226"/>
    </source>
</evidence>
<dbReference type="InterPro" id="IPR002933">
    <property type="entry name" value="Peptidase_M20"/>
</dbReference>
<dbReference type="EMBL" id="FNCY01000016">
    <property type="protein sequence ID" value="SDI30792.1"/>
    <property type="molecule type" value="Genomic_DNA"/>
</dbReference>
<dbReference type="PANTHER" id="PTHR30575">
    <property type="entry name" value="PEPTIDASE M20"/>
    <property type="match status" value="1"/>
</dbReference>
<dbReference type="SUPFAM" id="SSF55031">
    <property type="entry name" value="Bacterial exopeptidase dimerisation domain"/>
    <property type="match status" value="1"/>
</dbReference>
<feature type="domain" description="Peptidase M20 dimerisation" evidence="4">
    <location>
        <begin position="206"/>
        <end position="287"/>
    </location>
</feature>
<dbReference type="GO" id="GO:0016805">
    <property type="term" value="F:dipeptidase activity"/>
    <property type="evidence" value="ECO:0007669"/>
    <property type="project" value="InterPro"/>
</dbReference>
<dbReference type="AlphaFoldDB" id="A0A1G8JI44"/>
<evidence type="ECO:0000259" key="4">
    <source>
        <dbReference type="Pfam" id="PF07687"/>
    </source>
</evidence>
<gene>
    <name evidence="5" type="ORF">SAMN05660652_03212</name>
</gene>
<protein>
    <recommendedName>
        <fullName evidence="2">Peptidase M20 domain-containing protein 2</fullName>
    </recommendedName>
</protein>
<evidence type="ECO:0000256" key="1">
    <source>
        <dbReference type="ARBA" id="ARBA00022801"/>
    </source>
</evidence>
<dbReference type="InterPro" id="IPR036264">
    <property type="entry name" value="Bact_exopeptidase_dim_dom"/>
</dbReference>